<keyword evidence="1" id="KW-0472">Membrane</keyword>
<accession>A0A645E6Y7</accession>
<name>A0A645E6Y7_9ZZZZ</name>
<dbReference type="EMBL" id="VSSQ01043556">
    <property type="protein sequence ID" value="MPM97255.1"/>
    <property type="molecule type" value="Genomic_DNA"/>
</dbReference>
<sequence length="143" mass="16751">MIEYVIRSFLGPALAQVLTFLQTHPEIVAIVVSIMLILYILGRMQLNNISKRTKEFVLGRYQDVIQRRPKITAGGLYKLIYPEWEKEVVKWAKFIPHKFDLWPMPVTAARVKEKLSFNVDWVKEVLKKNKLEILNDEEEPSNP</sequence>
<keyword evidence="1" id="KW-1133">Transmembrane helix</keyword>
<keyword evidence="1" id="KW-0812">Transmembrane</keyword>
<comment type="caution">
    <text evidence="2">The sequence shown here is derived from an EMBL/GenBank/DDBJ whole genome shotgun (WGS) entry which is preliminary data.</text>
</comment>
<protein>
    <submittedName>
        <fullName evidence="2">Uncharacterized protein</fullName>
    </submittedName>
</protein>
<evidence type="ECO:0000313" key="2">
    <source>
        <dbReference type="EMBL" id="MPM97255.1"/>
    </source>
</evidence>
<gene>
    <name evidence="2" type="ORF">SDC9_144428</name>
</gene>
<proteinExistence type="predicted"/>
<dbReference type="AlphaFoldDB" id="A0A645E6Y7"/>
<feature type="transmembrane region" description="Helical" evidence="1">
    <location>
        <begin position="27"/>
        <end position="46"/>
    </location>
</feature>
<evidence type="ECO:0000256" key="1">
    <source>
        <dbReference type="SAM" id="Phobius"/>
    </source>
</evidence>
<reference evidence="2" key="1">
    <citation type="submission" date="2019-08" db="EMBL/GenBank/DDBJ databases">
        <authorList>
            <person name="Kucharzyk K."/>
            <person name="Murdoch R.W."/>
            <person name="Higgins S."/>
            <person name="Loffler F."/>
        </authorList>
    </citation>
    <scope>NUCLEOTIDE SEQUENCE</scope>
</reference>
<organism evidence="2">
    <name type="scientific">bioreactor metagenome</name>
    <dbReference type="NCBI Taxonomy" id="1076179"/>
    <lineage>
        <taxon>unclassified sequences</taxon>
        <taxon>metagenomes</taxon>
        <taxon>ecological metagenomes</taxon>
    </lineage>
</organism>